<dbReference type="SUPFAM" id="SSF50630">
    <property type="entry name" value="Acid proteases"/>
    <property type="match status" value="1"/>
</dbReference>
<dbReference type="STRING" id="1077348.A0A2G8SK24"/>
<dbReference type="InterPro" id="IPR034164">
    <property type="entry name" value="Pepsin-like_dom"/>
</dbReference>
<keyword evidence="3" id="KW-0812">Transmembrane</keyword>
<keyword evidence="4" id="KW-0732">Signal</keyword>
<gene>
    <name evidence="6" type="ORF">GSI_03832</name>
</gene>
<dbReference type="OrthoDB" id="771136at2759"/>
<dbReference type="AlphaFoldDB" id="A0A2G8SK24"/>
<feature type="chain" id="PRO_5013863112" description="Peptidase A1 domain-containing protein" evidence="4">
    <location>
        <begin position="26"/>
        <end position="541"/>
    </location>
</feature>
<feature type="region of interest" description="Disordered" evidence="2">
    <location>
        <begin position="441"/>
        <end position="474"/>
    </location>
</feature>
<comment type="caution">
    <text evidence="6">The sequence shown here is derived from an EMBL/GenBank/DDBJ whole genome shotgun (WGS) entry which is preliminary data.</text>
</comment>
<dbReference type="Pfam" id="PF00026">
    <property type="entry name" value="Asp"/>
    <property type="match status" value="1"/>
</dbReference>
<dbReference type="Gene3D" id="2.40.70.10">
    <property type="entry name" value="Acid Proteases"/>
    <property type="match status" value="2"/>
</dbReference>
<dbReference type="PANTHER" id="PTHR47966">
    <property type="entry name" value="BETA-SITE APP-CLEAVING ENZYME, ISOFORM A-RELATED"/>
    <property type="match status" value="1"/>
</dbReference>
<evidence type="ECO:0000313" key="7">
    <source>
        <dbReference type="Proteomes" id="UP000230002"/>
    </source>
</evidence>
<feature type="compositionally biased region" description="Low complexity" evidence="2">
    <location>
        <begin position="458"/>
        <end position="474"/>
    </location>
</feature>
<dbReference type="CDD" id="cd05471">
    <property type="entry name" value="pepsin_like"/>
    <property type="match status" value="1"/>
</dbReference>
<feature type="signal peptide" evidence="4">
    <location>
        <begin position="1"/>
        <end position="25"/>
    </location>
</feature>
<feature type="transmembrane region" description="Helical" evidence="3">
    <location>
        <begin position="481"/>
        <end position="508"/>
    </location>
</feature>
<dbReference type="Proteomes" id="UP000230002">
    <property type="component" value="Unassembled WGS sequence"/>
</dbReference>
<dbReference type="PANTHER" id="PTHR47966:SF57">
    <property type="entry name" value="PEPTIDASE A1 DOMAIN-CONTAINING PROTEIN"/>
    <property type="match status" value="1"/>
</dbReference>
<dbReference type="InterPro" id="IPR021109">
    <property type="entry name" value="Peptidase_aspartic_dom_sf"/>
</dbReference>
<accession>A0A2G8SK24</accession>
<keyword evidence="3" id="KW-0472">Membrane</keyword>
<reference evidence="6 7" key="1">
    <citation type="journal article" date="2015" name="Sci. Rep.">
        <title>Chromosome-level genome map provides insights into diverse defense mechanisms in the medicinal fungus Ganoderma sinense.</title>
        <authorList>
            <person name="Zhu Y."/>
            <person name="Xu J."/>
            <person name="Sun C."/>
            <person name="Zhou S."/>
            <person name="Xu H."/>
            <person name="Nelson D.R."/>
            <person name="Qian J."/>
            <person name="Song J."/>
            <person name="Luo H."/>
            <person name="Xiang L."/>
            <person name="Li Y."/>
            <person name="Xu Z."/>
            <person name="Ji A."/>
            <person name="Wang L."/>
            <person name="Lu S."/>
            <person name="Hayward A."/>
            <person name="Sun W."/>
            <person name="Li X."/>
            <person name="Schwartz D.C."/>
            <person name="Wang Y."/>
            <person name="Chen S."/>
        </authorList>
    </citation>
    <scope>NUCLEOTIDE SEQUENCE [LARGE SCALE GENOMIC DNA]</scope>
    <source>
        <strain evidence="6 7">ZZ0214-1</strain>
    </source>
</reference>
<comment type="similarity">
    <text evidence="1">Belongs to the peptidase A1 family.</text>
</comment>
<evidence type="ECO:0000259" key="5">
    <source>
        <dbReference type="PROSITE" id="PS51767"/>
    </source>
</evidence>
<evidence type="ECO:0000313" key="6">
    <source>
        <dbReference type="EMBL" id="PIL34121.1"/>
    </source>
</evidence>
<dbReference type="InterPro" id="IPR001461">
    <property type="entry name" value="Aspartic_peptidase_A1"/>
</dbReference>
<keyword evidence="3" id="KW-1133">Transmembrane helix</keyword>
<dbReference type="InterPro" id="IPR033121">
    <property type="entry name" value="PEPTIDASE_A1"/>
</dbReference>
<organism evidence="6 7">
    <name type="scientific">Ganoderma sinense ZZ0214-1</name>
    <dbReference type="NCBI Taxonomy" id="1077348"/>
    <lineage>
        <taxon>Eukaryota</taxon>
        <taxon>Fungi</taxon>
        <taxon>Dikarya</taxon>
        <taxon>Basidiomycota</taxon>
        <taxon>Agaricomycotina</taxon>
        <taxon>Agaricomycetes</taxon>
        <taxon>Polyporales</taxon>
        <taxon>Polyporaceae</taxon>
        <taxon>Ganoderma</taxon>
    </lineage>
</organism>
<evidence type="ECO:0000256" key="3">
    <source>
        <dbReference type="SAM" id="Phobius"/>
    </source>
</evidence>
<evidence type="ECO:0000256" key="4">
    <source>
        <dbReference type="SAM" id="SignalP"/>
    </source>
</evidence>
<proteinExistence type="inferred from homology"/>
<name>A0A2G8SK24_9APHY</name>
<feature type="domain" description="Peptidase A1" evidence="5">
    <location>
        <begin position="59"/>
        <end position="391"/>
    </location>
</feature>
<dbReference type="EMBL" id="AYKW01000006">
    <property type="protein sequence ID" value="PIL34121.1"/>
    <property type="molecule type" value="Genomic_DNA"/>
</dbReference>
<dbReference type="PROSITE" id="PS51767">
    <property type="entry name" value="PEPTIDASE_A1"/>
    <property type="match status" value="1"/>
</dbReference>
<sequence length="541" mass="57248">MLPSSLLQLIPALLSLSLSVGSAMGAGFNIKAHGTGFKSASGNLTASNVGVSTSDDLLYTVEITLGGQNFTVQLDTGSSDLWLYTGGRPVQLTNTTDLVTAEGYGKGEVQGTIEFAQLQIGDYTIESQAFLNATELQDFDLTQYDGIMGMAFDIASIYETVQGAWGTDAANSLARSPMTALFAQNSSLPNNFDVQLARSTELNDIAEGVFVISSHATGYENVTSAPKLPRVAPEHWSVVVDGMLINGQSFAFNQSRIDGVPTGSIVAALDTGFSFPPLAPAAVDAIYGSIPGALYDSNSQVWLVPCNASANLTFVFGGQQFPVHPLDLTFPVVATLPVNGQATNVTACINTYQYLTLDPNSFQGFDVVLGDAFLRNVYASFDYGDYDPTNNSSSSNPFVQMLSTTNAATMFDEFAKERATTLAQLPPTVDPALIIQYESSSTSSSSSTSDDDALSKLSGAVSTDGTSSSSSSANDSWLNKYGTIVLGLLGANLLVGIVLLAVSLTLCVRGMKGRSAGSRYTPVRFKDNVEDFERGHMKYSD</sequence>
<dbReference type="GO" id="GO:0004190">
    <property type="term" value="F:aspartic-type endopeptidase activity"/>
    <property type="evidence" value="ECO:0007669"/>
    <property type="project" value="InterPro"/>
</dbReference>
<evidence type="ECO:0000256" key="1">
    <source>
        <dbReference type="ARBA" id="ARBA00007447"/>
    </source>
</evidence>
<protein>
    <recommendedName>
        <fullName evidence="5">Peptidase A1 domain-containing protein</fullName>
    </recommendedName>
</protein>
<dbReference type="PRINTS" id="PR00792">
    <property type="entry name" value="PEPSIN"/>
</dbReference>
<evidence type="ECO:0000256" key="2">
    <source>
        <dbReference type="SAM" id="MobiDB-lite"/>
    </source>
</evidence>
<dbReference type="GO" id="GO:0006508">
    <property type="term" value="P:proteolysis"/>
    <property type="evidence" value="ECO:0007669"/>
    <property type="project" value="InterPro"/>
</dbReference>
<keyword evidence="7" id="KW-1185">Reference proteome</keyword>